<organism evidence="3 4">
    <name type="scientific">Pseudallescheria apiosperma</name>
    <name type="common">Scedosporium apiospermum</name>
    <dbReference type="NCBI Taxonomy" id="563466"/>
    <lineage>
        <taxon>Eukaryota</taxon>
        <taxon>Fungi</taxon>
        <taxon>Dikarya</taxon>
        <taxon>Ascomycota</taxon>
        <taxon>Pezizomycotina</taxon>
        <taxon>Sordariomycetes</taxon>
        <taxon>Hypocreomycetidae</taxon>
        <taxon>Microascales</taxon>
        <taxon>Microascaceae</taxon>
        <taxon>Scedosporium</taxon>
    </lineage>
</organism>
<gene>
    <name evidence="3" type="ORF">SAPIO_CDS1880</name>
</gene>
<dbReference type="PANTHER" id="PTHR38849:SF1">
    <property type="entry name" value="SMALL SECRETED PROTEIN"/>
    <property type="match status" value="1"/>
</dbReference>
<dbReference type="OrthoDB" id="2151417at2759"/>
<sequence>MHFSKITFFTFVASVLAVDLLTVQDYADFQISDGVAGNALAEVAAKFPVEEFRADLAAVSENDLAILKAARETAEDAETESGGFNDAIDAAGGKNTEEGAALQIGKIKNKVLKLELFSLVLQIEQAQGADNQDKLDEELAKLAKNVATDEDSAGETSQSVNFQGSSQP</sequence>
<dbReference type="OMA" id="ETDAFNG"/>
<feature type="region of interest" description="Disordered" evidence="1">
    <location>
        <begin position="146"/>
        <end position="168"/>
    </location>
</feature>
<feature type="compositionally biased region" description="Polar residues" evidence="1">
    <location>
        <begin position="154"/>
        <end position="168"/>
    </location>
</feature>
<reference evidence="3 4" key="1">
    <citation type="journal article" date="2014" name="Genome Announc.">
        <title>Draft genome sequence of the pathogenic fungus Scedosporium apiospermum.</title>
        <authorList>
            <person name="Vandeputte P."/>
            <person name="Ghamrawi S."/>
            <person name="Rechenmann M."/>
            <person name="Iltis A."/>
            <person name="Giraud S."/>
            <person name="Fleury M."/>
            <person name="Thornton C."/>
            <person name="Delhaes L."/>
            <person name="Meyer W."/>
            <person name="Papon N."/>
            <person name="Bouchara J.P."/>
        </authorList>
    </citation>
    <scope>NUCLEOTIDE SEQUENCE [LARGE SCALE GENOMIC DNA]</scope>
    <source>
        <strain evidence="3 4">IHEM 14462</strain>
    </source>
</reference>
<dbReference type="AlphaFoldDB" id="A0A084GDY4"/>
<feature type="signal peptide" evidence="2">
    <location>
        <begin position="1"/>
        <end position="17"/>
    </location>
</feature>
<evidence type="ECO:0000313" key="4">
    <source>
        <dbReference type="Proteomes" id="UP000028545"/>
    </source>
</evidence>
<feature type="chain" id="PRO_5001775737" description="Small secreted protein" evidence="2">
    <location>
        <begin position="18"/>
        <end position="168"/>
    </location>
</feature>
<dbReference type="HOGENOM" id="CLU_095023_1_0_1"/>
<evidence type="ECO:0008006" key="5">
    <source>
        <dbReference type="Google" id="ProtNLM"/>
    </source>
</evidence>
<proteinExistence type="predicted"/>
<evidence type="ECO:0000256" key="2">
    <source>
        <dbReference type="SAM" id="SignalP"/>
    </source>
</evidence>
<dbReference type="PANTHER" id="PTHR38849">
    <property type="entry name" value="SMALL SECRETED PROTEIN"/>
    <property type="match status" value="1"/>
</dbReference>
<dbReference type="GeneID" id="27720952"/>
<protein>
    <recommendedName>
        <fullName evidence="5">Small secreted protein</fullName>
    </recommendedName>
</protein>
<dbReference type="KEGG" id="sapo:SAPIO_CDS1880"/>
<comment type="caution">
    <text evidence="3">The sequence shown here is derived from an EMBL/GenBank/DDBJ whole genome shotgun (WGS) entry which is preliminary data.</text>
</comment>
<dbReference type="RefSeq" id="XP_016645345.1">
    <property type="nucleotide sequence ID" value="XM_016785048.1"/>
</dbReference>
<evidence type="ECO:0000256" key="1">
    <source>
        <dbReference type="SAM" id="MobiDB-lite"/>
    </source>
</evidence>
<keyword evidence="2" id="KW-0732">Signal</keyword>
<accession>A0A084GDY4</accession>
<keyword evidence="4" id="KW-1185">Reference proteome</keyword>
<name>A0A084GDY4_PSEDA</name>
<dbReference type="Proteomes" id="UP000028545">
    <property type="component" value="Unassembled WGS sequence"/>
</dbReference>
<dbReference type="EMBL" id="JOWA01000077">
    <property type="protein sequence ID" value="KEZ45546.1"/>
    <property type="molecule type" value="Genomic_DNA"/>
</dbReference>
<dbReference type="VEuPathDB" id="FungiDB:SAPIO_CDS1880"/>
<evidence type="ECO:0000313" key="3">
    <source>
        <dbReference type="EMBL" id="KEZ45546.1"/>
    </source>
</evidence>